<dbReference type="PANTHER" id="PTHR43798">
    <property type="entry name" value="MONOACYLGLYCEROL LIPASE"/>
    <property type="match status" value="1"/>
</dbReference>
<dbReference type="Proteomes" id="UP000520767">
    <property type="component" value="Unassembled WGS sequence"/>
</dbReference>
<reference evidence="3 4" key="1">
    <citation type="submission" date="2020-08" db="EMBL/GenBank/DDBJ databases">
        <title>Genomic Encyclopedia of Type Strains, Phase III (KMG-III): the genomes of soil and plant-associated and newly described type strains.</title>
        <authorList>
            <person name="Whitman W."/>
        </authorList>
    </citation>
    <scope>NUCLEOTIDE SEQUENCE [LARGE SCALE GENOMIC DNA]</scope>
    <source>
        <strain evidence="3 4">CECT 8960</strain>
    </source>
</reference>
<dbReference type="Gene3D" id="3.40.50.1820">
    <property type="entry name" value="alpha/beta hydrolase"/>
    <property type="match status" value="1"/>
</dbReference>
<dbReference type="AlphaFoldDB" id="A0A7W7Q1A5"/>
<sequence>MPTFEASDGITLSYTSWGDGRLVVLHHGFIANSRTNWVLPGIVDALVAAGRRVVAIDARGHGESEKPHDPAHYGEARMADDVIALADLLAEPAGYDLVGYSMGAIVSLIVATRDSRVRGVVAAGVGSAVVELGGVDTRVIGRAAMAEALLADDPATMSPAAAGFRAFADAVGGDRVALAAQATALHAAPIPLRAITVPVLVLAGRDDHLATRPEVLADAIPGAVLRVVPGDHLGAVREPDFLAALTGFLAERAGTTTSHRD</sequence>
<dbReference type="RefSeq" id="WP_184809398.1">
    <property type="nucleotide sequence ID" value="NZ_JACHJQ010000002.1"/>
</dbReference>
<dbReference type="PANTHER" id="PTHR43798:SF31">
    <property type="entry name" value="AB HYDROLASE SUPERFAMILY PROTEIN YCLE"/>
    <property type="match status" value="1"/>
</dbReference>
<dbReference type="GO" id="GO:0016020">
    <property type="term" value="C:membrane"/>
    <property type="evidence" value="ECO:0007669"/>
    <property type="project" value="TreeGrafter"/>
</dbReference>
<dbReference type="InterPro" id="IPR029058">
    <property type="entry name" value="AB_hydrolase_fold"/>
</dbReference>
<dbReference type="InterPro" id="IPR000073">
    <property type="entry name" value="AB_hydrolase_1"/>
</dbReference>
<proteinExistence type="predicted"/>
<evidence type="ECO:0000256" key="1">
    <source>
        <dbReference type="ARBA" id="ARBA00022801"/>
    </source>
</evidence>
<dbReference type="SUPFAM" id="SSF53474">
    <property type="entry name" value="alpha/beta-Hydrolases"/>
    <property type="match status" value="1"/>
</dbReference>
<keyword evidence="4" id="KW-1185">Reference proteome</keyword>
<organism evidence="3 4">
    <name type="scientific">Actinophytocola algeriensis</name>
    <dbReference type="NCBI Taxonomy" id="1768010"/>
    <lineage>
        <taxon>Bacteria</taxon>
        <taxon>Bacillati</taxon>
        <taxon>Actinomycetota</taxon>
        <taxon>Actinomycetes</taxon>
        <taxon>Pseudonocardiales</taxon>
        <taxon>Pseudonocardiaceae</taxon>
    </lineage>
</organism>
<feature type="domain" description="AB hydrolase-1" evidence="2">
    <location>
        <begin position="22"/>
        <end position="125"/>
    </location>
</feature>
<dbReference type="Pfam" id="PF00561">
    <property type="entry name" value="Abhydrolase_1"/>
    <property type="match status" value="1"/>
</dbReference>
<dbReference type="InterPro" id="IPR050266">
    <property type="entry name" value="AB_hydrolase_sf"/>
</dbReference>
<evidence type="ECO:0000259" key="2">
    <source>
        <dbReference type="Pfam" id="PF00561"/>
    </source>
</evidence>
<protein>
    <submittedName>
        <fullName evidence="3">Pimeloyl-ACP methyl ester carboxylesterase</fullName>
    </submittedName>
</protein>
<dbReference type="EMBL" id="JACHJQ010000002">
    <property type="protein sequence ID" value="MBB4905107.1"/>
    <property type="molecule type" value="Genomic_DNA"/>
</dbReference>
<name>A0A7W7Q1A5_9PSEU</name>
<evidence type="ECO:0000313" key="4">
    <source>
        <dbReference type="Proteomes" id="UP000520767"/>
    </source>
</evidence>
<evidence type="ECO:0000313" key="3">
    <source>
        <dbReference type="EMBL" id="MBB4905107.1"/>
    </source>
</evidence>
<keyword evidence="1" id="KW-0378">Hydrolase</keyword>
<comment type="caution">
    <text evidence="3">The sequence shown here is derived from an EMBL/GenBank/DDBJ whole genome shotgun (WGS) entry which is preliminary data.</text>
</comment>
<gene>
    <name evidence="3" type="ORF">FHR82_001324</name>
</gene>
<dbReference type="GO" id="GO:0016787">
    <property type="term" value="F:hydrolase activity"/>
    <property type="evidence" value="ECO:0007669"/>
    <property type="project" value="UniProtKB-KW"/>
</dbReference>
<accession>A0A7W7Q1A5</accession>